<evidence type="ECO:0000313" key="2">
    <source>
        <dbReference type="Proteomes" id="UP000320778"/>
    </source>
</evidence>
<proteinExistence type="predicted"/>
<evidence type="ECO:0000313" key="1">
    <source>
        <dbReference type="EMBL" id="QDH46914.1"/>
    </source>
</evidence>
<keyword evidence="2" id="KW-1185">Reference proteome</keyword>
<dbReference type="Gene3D" id="3.30.40.220">
    <property type="match status" value="1"/>
</dbReference>
<name>A0A514A0W6_9CAUD</name>
<protein>
    <submittedName>
        <fullName evidence="1">Uncharacterized protein</fullName>
    </submittedName>
</protein>
<sequence length="174" mass="19653">MPKKSSFKFFKPCEICGEPAGARSLKELEPKRFCSNKCRASVRKSKLSKSERMSVQVARQYKMMDGNPEKYIKHLLQRPDRKHLQVENLLDILDKQGGVCALSGVKLTFIKVPGRSKVHTNLSIDRIDSTKGYDIDNIQLVAAIVNIMKSTLSVEELKQWCGAIIDHSKEVAYA</sequence>
<gene>
    <name evidence="1" type="ORF">LAh9_90</name>
</gene>
<dbReference type="EMBL" id="MK838115">
    <property type="protein sequence ID" value="QDH46914.1"/>
    <property type="molecule type" value="Genomic_DNA"/>
</dbReference>
<dbReference type="Proteomes" id="UP000320778">
    <property type="component" value="Segment"/>
</dbReference>
<organism evidence="1 2">
    <name type="scientific">Aeromonas phage LAh_9</name>
    <dbReference type="NCBI Taxonomy" id="2591033"/>
    <lineage>
        <taxon>Viruses</taxon>
        <taxon>Duplodnaviria</taxon>
        <taxon>Heunggongvirae</taxon>
        <taxon>Uroviricota</taxon>
        <taxon>Caudoviricetes</taxon>
        <taxon>Grimontviridae</taxon>
        <taxon>Lahexavirus</taxon>
        <taxon>Lahexavirus LAh9</taxon>
    </lineage>
</organism>
<reference evidence="1 2" key="1">
    <citation type="submission" date="2019-04" db="EMBL/GenBank/DDBJ databases">
        <title>Novel bacteriophages capable of disrupting biofilms from clinical strains of Aeromonas hydrophila with intrinsic antibiotic resistance.</title>
        <authorList>
            <person name="Kabwe M."/>
            <person name="Brown T.L."/>
            <person name="Speirs L."/>
            <person name="Ku H."/>
            <person name="Leach M."/>
            <person name="Chan H.T."/>
            <person name="Petrovski S."/>
            <person name="Lock P."/>
            <person name="Tucci J."/>
        </authorList>
    </citation>
    <scope>NUCLEOTIDE SEQUENCE [LARGE SCALE GENOMIC DNA]</scope>
</reference>
<accession>A0A514A0W6</accession>